<dbReference type="Pfam" id="PF04597">
    <property type="entry name" value="Ribophorin_I"/>
    <property type="match status" value="1"/>
</dbReference>
<organism evidence="10 11">
    <name type="scientific">Kipferlia bialata</name>
    <dbReference type="NCBI Taxonomy" id="797122"/>
    <lineage>
        <taxon>Eukaryota</taxon>
        <taxon>Metamonada</taxon>
        <taxon>Carpediemonas-like organisms</taxon>
        <taxon>Kipferlia</taxon>
    </lineage>
</organism>
<evidence type="ECO:0000256" key="5">
    <source>
        <dbReference type="ARBA" id="ARBA00022692"/>
    </source>
</evidence>
<evidence type="ECO:0000313" key="10">
    <source>
        <dbReference type="EMBL" id="GIQ90222.1"/>
    </source>
</evidence>
<comment type="caution">
    <text evidence="10">The sequence shown here is derived from an EMBL/GenBank/DDBJ whole genome shotgun (WGS) entry which is preliminary data.</text>
</comment>
<keyword evidence="5" id="KW-0812">Transmembrane</keyword>
<sequence length="98" mass="11389">NKYWRIDFLHTLKKYEQYSITVEVWFADALNLEPFARTIGMPPRVQLDITAELLSCYTVESQTTTVDVNNDNIYEYSEFPKPSQRLEGGVKYGPYGIT</sequence>
<evidence type="ECO:0000313" key="11">
    <source>
        <dbReference type="Proteomes" id="UP000265618"/>
    </source>
</evidence>
<evidence type="ECO:0000256" key="7">
    <source>
        <dbReference type="ARBA" id="ARBA00022824"/>
    </source>
</evidence>
<dbReference type="AlphaFoldDB" id="A0A9K3GP53"/>
<protein>
    <submittedName>
        <fullName evidence="10">Ribophorin I</fullName>
    </submittedName>
</protein>
<feature type="non-terminal residue" evidence="10">
    <location>
        <position position="1"/>
    </location>
</feature>
<keyword evidence="7" id="KW-0256">Endoplasmic reticulum</keyword>
<evidence type="ECO:0000256" key="1">
    <source>
        <dbReference type="ARBA" id="ARBA00002791"/>
    </source>
</evidence>
<keyword evidence="9" id="KW-0472">Membrane</keyword>
<evidence type="ECO:0000256" key="8">
    <source>
        <dbReference type="ARBA" id="ARBA00022989"/>
    </source>
</evidence>
<accession>A0A9K3GP53</accession>
<reference evidence="10 11" key="1">
    <citation type="journal article" date="2018" name="PLoS ONE">
        <title>The draft genome of Kipferlia bialata reveals reductive genome evolution in fornicate parasites.</title>
        <authorList>
            <person name="Tanifuji G."/>
            <person name="Takabayashi S."/>
            <person name="Kume K."/>
            <person name="Takagi M."/>
            <person name="Nakayama T."/>
            <person name="Kamikawa R."/>
            <person name="Inagaki Y."/>
            <person name="Hashimoto T."/>
        </authorList>
    </citation>
    <scope>NUCLEOTIDE SEQUENCE [LARGE SCALE GENOMIC DNA]</scope>
    <source>
        <strain evidence="10">NY0173</strain>
    </source>
</reference>
<dbReference type="GO" id="GO:0005789">
    <property type="term" value="C:endoplasmic reticulum membrane"/>
    <property type="evidence" value="ECO:0007669"/>
    <property type="project" value="UniProtKB-SubCell"/>
</dbReference>
<keyword evidence="8" id="KW-1133">Transmembrane helix</keyword>
<evidence type="ECO:0000256" key="3">
    <source>
        <dbReference type="ARBA" id="ARBA00004922"/>
    </source>
</evidence>
<keyword evidence="6" id="KW-0732">Signal</keyword>
<evidence type="ECO:0000256" key="6">
    <source>
        <dbReference type="ARBA" id="ARBA00022729"/>
    </source>
</evidence>
<evidence type="ECO:0000256" key="4">
    <source>
        <dbReference type="ARBA" id="ARBA00008905"/>
    </source>
</evidence>
<gene>
    <name evidence="10" type="ORF">KIPB_012938</name>
</gene>
<name>A0A9K3GP53_9EUKA</name>
<proteinExistence type="inferred from homology"/>
<comment type="similarity">
    <text evidence="4">Belongs to the OST1 family.</text>
</comment>
<comment type="function">
    <text evidence="1">Subunit of the oligosaccharyl transferase (OST) complex that catalyzes the initial transfer of a defined glycan (Glc(3)Man(9)GlcNAc(2) in eukaryotes) from the lipid carrier dolichol-pyrophosphate to an asparagine residue within an Asn-X-Ser/Thr consensus motif in nascent polypeptide chains, the first step in protein N-glycosylation. N-glycosylation occurs cotranslationally and the complex associates with the Sec61 complex at the channel-forming translocon complex that mediates protein translocation across the endoplasmic reticulum (ER). All subunits are required for a maximal enzyme activity.</text>
</comment>
<comment type="subcellular location">
    <subcellularLocation>
        <location evidence="2">Endoplasmic reticulum membrane</location>
        <topology evidence="2">Single-pass type I membrane protein</topology>
    </subcellularLocation>
</comment>
<dbReference type="Proteomes" id="UP000265618">
    <property type="component" value="Unassembled WGS sequence"/>
</dbReference>
<feature type="non-terminal residue" evidence="10">
    <location>
        <position position="98"/>
    </location>
</feature>
<keyword evidence="11" id="KW-1185">Reference proteome</keyword>
<comment type="pathway">
    <text evidence="3">Protein modification; protein glycosylation.</text>
</comment>
<dbReference type="EMBL" id="BDIP01005920">
    <property type="protein sequence ID" value="GIQ90222.1"/>
    <property type="molecule type" value="Genomic_DNA"/>
</dbReference>
<evidence type="ECO:0000256" key="9">
    <source>
        <dbReference type="ARBA" id="ARBA00023136"/>
    </source>
</evidence>
<evidence type="ECO:0000256" key="2">
    <source>
        <dbReference type="ARBA" id="ARBA00004115"/>
    </source>
</evidence>
<dbReference type="InterPro" id="IPR007676">
    <property type="entry name" value="Ribophorin_I"/>
</dbReference>